<evidence type="ECO:0000313" key="11">
    <source>
        <dbReference type="EMBL" id="WFN36139.1"/>
    </source>
</evidence>
<dbReference type="CDD" id="cd03087">
    <property type="entry name" value="PGM_like1"/>
    <property type="match status" value="1"/>
</dbReference>
<evidence type="ECO:0000256" key="3">
    <source>
        <dbReference type="ARBA" id="ARBA00022553"/>
    </source>
</evidence>
<dbReference type="AlphaFoldDB" id="A0AAF0FW95"/>
<feature type="domain" description="Alpha-D-phosphohexomutase alpha/beta/alpha" evidence="8">
    <location>
        <begin position="2"/>
        <end position="124"/>
    </location>
</feature>
<dbReference type="InterPro" id="IPR005845">
    <property type="entry name" value="A-D-PHexomutase_a/b/a-II"/>
</dbReference>
<dbReference type="InterPro" id="IPR036900">
    <property type="entry name" value="A-D-PHexomutase_C_sf"/>
</dbReference>
<dbReference type="Pfam" id="PF02880">
    <property type="entry name" value="PGM_PMM_III"/>
    <property type="match status" value="1"/>
</dbReference>
<dbReference type="GO" id="GO:0008966">
    <property type="term" value="F:phosphoglucosamine mutase activity"/>
    <property type="evidence" value="ECO:0007669"/>
    <property type="project" value="InterPro"/>
</dbReference>
<evidence type="ECO:0000259" key="9">
    <source>
        <dbReference type="Pfam" id="PF02879"/>
    </source>
</evidence>
<reference evidence="11" key="1">
    <citation type="submission" date="2022-01" db="EMBL/GenBank/DDBJ databases">
        <title>Complete genome of Methanomicrobium antiquum DSM 21220.</title>
        <authorList>
            <person name="Chen S.-C."/>
            <person name="You Y.-T."/>
            <person name="Zhou Y.-Z."/>
            <person name="Lai M.-C."/>
        </authorList>
    </citation>
    <scope>NUCLEOTIDE SEQUENCE</scope>
    <source>
        <strain evidence="11">DSM 21220</strain>
    </source>
</reference>
<keyword evidence="6" id="KW-0413">Isomerase</keyword>
<dbReference type="Pfam" id="PF00408">
    <property type="entry name" value="PGM_PMM_IV"/>
    <property type="match status" value="1"/>
</dbReference>
<evidence type="ECO:0000256" key="6">
    <source>
        <dbReference type="ARBA" id="ARBA00023235"/>
    </source>
</evidence>
<evidence type="ECO:0000313" key="12">
    <source>
        <dbReference type="Proteomes" id="UP001218895"/>
    </source>
</evidence>
<evidence type="ECO:0000259" key="7">
    <source>
        <dbReference type="Pfam" id="PF00408"/>
    </source>
</evidence>
<dbReference type="GO" id="GO:0005975">
    <property type="term" value="P:carbohydrate metabolic process"/>
    <property type="evidence" value="ECO:0007669"/>
    <property type="project" value="InterPro"/>
</dbReference>
<dbReference type="InterPro" id="IPR024086">
    <property type="entry name" value="GlmM_arc-type"/>
</dbReference>
<dbReference type="Pfam" id="PF02879">
    <property type="entry name" value="PGM_PMM_II"/>
    <property type="match status" value="1"/>
</dbReference>
<evidence type="ECO:0000256" key="1">
    <source>
        <dbReference type="ARBA" id="ARBA00001946"/>
    </source>
</evidence>
<dbReference type="PANTHER" id="PTHR43771">
    <property type="entry name" value="PHOSPHOMANNOMUTASE"/>
    <property type="match status" value="1"/>
</dbReference>
<dbReference type="SUPFAM" id="SSF55957">
    <property type="entry name" value="Phosphoglucomutase, C-terminal domain"/>
    <property type="match status" value="1"/>
</dbReference>
<feature type="domain" description="Alpha-D-phosphohexomutase alpha/beta/alpha" evidence="9">
    <location>
        <begin position="154"/>
        <end position="237"/>
    </location>
</feature>
<dbReference type="InterPro" id="IPR016055">
    <property type="entry name" value="A-D-PHexomutase_a/b/a-I/II/III"/>
</dbReference>
<dbReference type="Gene3D" id="3.30.310.50">
    <property type="entry name" value="Alpha-D-phosphohexomutase, C-terminal domain"/>
    <property type="match status" value="1"/>
</dbReference>
<sequence>MLFGSSGIRRKFDQELLFLSLKTGYAIANPGDRIVAGRDSRSTGPALQDAFMAGAMFCGADVYDGGVAPTPTIAHATGKMDAGCCITASHNPESYNGLKLINPNGSSFTKKQQSETEDKIEKKPKAVFERQGTIKEMDIITPHKEAVLKEISIDGKINMVLDCGCGAGCMITPSLLTTAGVRINCINCNVSGRFPRPSEPLEKNLSYIHNMIIKSGSDGALIHDGDADRFMAFDEKGRFIGGDHLLMLFALHIGAKKVVTTVDASMAIEEIAEVKRTPVGDSFVSEKLIEWGDFGGEPSGSWIFPKHTLCPDGIYAAALFCSIASENKISTLIDEMPDYPILRSSYMCPDSVGIMKILGAENPTDGIRIADEDGWCLIRASGTEPKVRITAEGKTKDLAKSMRSRGYSLLKSAGKKYKQLN</sequence>
<dbReference type="Proteomes" id="UP001218895">
    <property type="component" value="Chromosome"/>
</dbReference>
<evidence type="ECO:0000256" key="4">
    <source>
        <dbReference type="ARBA" id="ARBA00022723"/>
    </source>
</evidence>
<dbReference type="PRINTS" id="PR00509">
    <property type="entry name" value="PGMPMM"/>
</dbReference>
<name>A0AAF0FW95_9EURY</name>
<protein>
    <submittedName>
        <fullName evidence="11">Phosphopentomutase/phosphoglucosamine mutase</fullName>
    </submittedName>
</protein>
<evidence type="ECO:0000256" key="5">
    <source>
        <dbReference type="ARBA" id="ARBA00022842"/>
    </source>
</evidence>
<proteinExistence type="inferred from homology"/>
<dbReference type="GO" id="GO:0046872">
    <property type="term" value="F:metal ion binding"/>
    <property type="evidence" value="ECO:0007669"/>
    <property type="project" value="UniProtKB-KW"/>
</dbReference>
<dbReference type="InterPro" id="IPR005843">
    <property type="entry name" value="A-D-PHexomutase_C"/>
</dbReference>
<gene>
    <name evidence="11" type="ORF">L1994_08275</name>
</gene>
<dbReference type="InterPro" id="IPR005846">
    <property type="entry name" value="A-D-PHexomutase_a/b/a-III"/>
</dbReference>
<dbReference type="EMBL" id="CP091092">
    <property type="protein sequence ID" value="WFN36139.1"/>
    <property type="molecule type" value="Genomic_DNA"/>
</dbReference>
<evidence type="ECO:0000256" key="2">
    <source>
        <dbReference type="ARBA" id="ARBA00010231"/>
    </source>
</evidence>
<feature type="domain" description="Alpha-D-phosphohexomutase alpha/beta/alpha" evidence="10">
    <location>
        <begin position="242"/>
        <end position="337"/>
    </location>
</feature>
<feature type="domain" description="Alpha-D-phosphohexomutase C-terminal" evidence="7">
    <location>
        <begin position="361"/>
        <end position="403"/>
    </location>
</feature>
<dbReference type="InterPro" id="IPR005841">
    <property type="entry name" value="Alpha-D-phosphohexomutase_SF"/>
</dbReference>
<accession>A0AAF0FW95</accession>
<comment type="cofactor">
    <cofactor evidence="1">
        <name>Mg(2+)</name>
        <dbReference type="ChEBI" id="CHEBI:18420"/>
    </cofactor>
</comment>
<dbReference type="Gene3D" id="3.40.120.10">
    <property type="entry name" value="Alpha-D-Glucose-1,6-Bisphosphate, subunit A, domain 3"/>
    <property type="match status" value="3"/>
</dbReference>
<keyword evidence="4" id="KW-0479">Metal-binding</keyword>
<organism evidence="11 12">
    <name type="scientific">Methanomicrobium antiquum</name>
    <dbReference type="NCBI Taxonomy" id="487686"/>
    <lineage>
        <taxon>Archaea</taxon>
        <taxon>Methanobacteriati</taxon>
        <taxon>Methanobacteriota</taxon>
        <taxon>Stenosarchaea group</taxon>
        <taxon>Methanomicrobia</taxon>
        <taxon>Methanomicrobiales</taxon>
        <taxon>Methanomicrobiaceae</taxon>
        <taxon>Methanomicrobium</taxon>
    </lineage>
</organism>
<dbReference type="InterPro" id="IPR005844">
    <property type="entry name" value="A-D-PHexomutase_a/b/a-I"/>
</dbReference>
<dbReference type="GeneID" id="79950387"/>
<dbReference type="RefSeq" id="WP_278098978.1">
    <property type="nucleotide sequence ID" value="NZ_CP091092.1"/>
</dbReference>
<evidence type="ECO:0000259" key="8">
    <source>
        <dbReference type="Pfam" id="PF02878"/>
    </source>
</evidence>
<keyword evidence="12" id="KW-1185">Reference proteome</keyword>
<dbReference type="SUPFAM" id="SSF53738">
    <property type="entry name" value="Phosphoglucomutase, first 3 domains"/>
    <property type="match status" value="3"/>
</dbReference>
<evidence type="ECO:0000259" key="10">
    <source>
        <dbReference type="Pfam" id="PF02880"/>
    </source>
</evidence>
<comment type="similarity">
    <text evidence="2">Belongs to the phosphohexose mutase family.</text>
</comment>
<keyword evidence="5" id="KW-0460">Magnesium</keyword>
<dbReference type="PANTHER" id="PTHR43771:SF1">
    <property type="entry name" value="PHOSPHOMANNOMUTASE"/>
    <property type="match status" value="1"/>
</dbReference>
<dbReference type="KEGG" id="manq:L1994_08275"/>
<keyword evidence="3" id="KW-0597">Phosphoprotein</keyword>
<dbReference type="Pfam" id="PF02878">
    <property type="entry name" value="PGM_PMM_I"/>
    <property type="match status" value="1"/>
</dbReference>